<organism evidence="3 4">
    <name type="scientific">Thermomonospora umbrina</name>
    <dbReference type="NCBI Taxonomy" id="111806"/>
    <lineage>
        <taxon>Bacteria</taxon>
        <taxon>Bacillati</taxon>
        <taxon>Actinomycetota</taxon>
        <taxon>Actinomycetes</taxon>
        <taxon>Streptosporangiales</taxon>
        <taxon>Thermomonosporaceae</taxon>
        <taxon>Thermomonospora</taxon>
    </lineage>
</organism>
<name>A0A3D9SI71_9ACTN</name>
<dbReference type="OrthoDB" id="3482326at2"/>
<dbReference type="AlphaFoldDB" id="A0A3D9SI71"/>
<reference evidence="3 4" key="1">
    <citation type="submission" date="2018-08" db="EMBL/GenBank/DDBJ databases">
        <title>Sequencing the genomes of 1000 actinobacteria strains.</title>
        <authorList>
            <person name="Klenk H.-P."/>
        </authorList>
    </citation>
    <scope>NUCLEOTIDE SEQUENCE [LARGE SCALE GENOMIC DNA]</scope>
    <source>
        <strain evidence="3 4">DSM 43927</strain>
    </source>
</reference>
<keyword evidence="2" id="KW-0812">Transmembrane</keyword>
<protein>
    <submittedName>
        <fullName evidence="3">Uncharacterized protein</fullName>
    </submittedName>
</protein>
<keyword evidence="4" id="KW-1185">Reference proteome</keyword>
<feature type="transmembrane region" description="Helical" evidence="2">
    <location>
        <begin position="78"/>
        <end position="102"/>
    </location>
</feature>
<evidence type="ECO:0000256" key="1">
    <source>
        <dbReference type="SAM" id="MobiDB-lite"/>
    </source>
</evidence>
<feature type="region of interest" description="Disordered" evidence="1">
    <location>
        <begin position="1"/>
        <end position="73"/>
    </location>
</feature>
<proteinExistence type="predicted"/>
<evidence type="ECO:0000313" key="4">
    <source>
        <dbReference type="Proteomes" id="UP000256661"/>
    </source>
</evidence>
<dbReference type="RefSeq" id="WP_147312202.1">
    <property type="nucleotide sequence ID" value="NZ_QTTT01000001.1"/>
</dbReference>
<comment type="caution">
    <text evidence="3">The sequence shown here is derived from an EMBL/GenBank/DDBJ whole genome shotgun (WGS) entry which is preliminary data.</text>
</comment>
<gene>
    <name evidence="3" type="ORF">DFJ69_0993</name>
</gene>
<feature type="compositionally biased region" description="Pro residues" evidence="1">
    <location>
        <begin position="60"/>
        <end position="71"/>
    </location>
</feature>
<keyword evidence="2" id="KW-1133">Transmembrane helix</keyword>
<sequence length="271" mass="27656">MSGWNPPPGQGGPYGGPPGPGPQPGYGPPAGGPVPPYGQQPPAYPQHAQHPQQPGWGAPGTPPPFPQPPPRRGSGAGVAIVLVGGGLFVLLILVVVVVAVAVGGGPSSISTPSSAGGLSRNYAAESELRSQISQQRSQLQRSAGYRLDSIETAVYGDGSRRYLFLGGTGDVENGDDFVGNFRRAVSSSSSLVNTSVTELSDPGGDGVGVCAEIRSSSGSYSATSALCAWATDKTFGMVVPVPDSSSLSSRPSFTSYDVASTMRLIRDDVEE</sequence>
<accession>A0A3D9SI71</accession>
<dbReference type="Proteomes" id="UP000256661">
    <property type="component" value="Unassembled WGS sequence"/>
</dbReference>
<dbReference type="EMBL" id="QTTT01000001">
    <property type="protein sequence ID" value="REE95596.1"/>
    <property type="molecule type" value="Genomic_DNA"/>
</dbReference>
<feature type="compositionally biased region" description="Low complexity" evidence="1">
    <location>
        <begin position="45"/>
        <end position="56"/>
    </location>
</feature>
<keyword evidence="2" id="KW-0472">Membrane</keyword>
<evidence type="ECO:0000313" key="3">
    <source>
        <dbReference type="EMBL" id="REE95596.1"/>
    </source>
</evidence>
<evidence type="ECO:0000256" key="2">
    <source>
        <dbReference type="SAM" id="Phobius"/>
    </source>
</evidence>
<feature type="compositionally biased region" description="Pro residues" evidence="1">
    <location>
        <begin position="1"/>
        <end position="44"/>
    </location>
</feature>